<evidence type="ECO:0000313" key="2">
    <source>
        <dbReference type="EMBL" id="ABK14543.1"/>
    </source>
</evidence>
<accession>A0B769</accession>
<keyword evidence="1" id="KW-1133">Transmembrane helix</keyword>
<dbReference type="AlphaFoldDB" id="A0B769"/>
<dbReference type="GeneID" id="4463271"/>
<proteinExistence type="predicted"/>
<dbReference type="EMBL" id="CP000477">
    <property type="protein sequence ID" value="ABK14543.1"/>
    <property type="molecule type" value="Genomic_DNA"/>
</dbReference>
<dbReference type="HOGENOM" id="CLU_2565812_0_0_2"/>
<gene>
    <name evidence="2" type="ordered locus">Mthe_0753</name>
</gene>
<name>A0B769_METTP</name>
<keyword evidence="1" id="KW-0472">Membrane</keyword>
<dbReference type="RefSeq" id="WP_011695939.1">
    <property type="nucleotide sequence ID" value="NC_008553.1"/>
</dbReference>
<feature type="transmembrane region" description="Helical" evidence="1">
    <location>
        <begin position="6"/>
        <end position="23"/>
    </location>
</feature>
<evidence type="ECO:0000256" key="1">
    <source>
        <dbReference type="SAM" id="Phobius"/>
    </source>
</evidence>
<dbReference type="Proteomes" id="UP000000674">
    <property type="component" value="Chromosome"/>
</dbReference>
<feature type="transmembrane region" description="Helical" evidence="1">
    <location>
        <begin position="53"/>
        <end position="74"/>
    </location>
</feature>
<keyword evidence="1" id="KW-0812">Transmembrane</keyword>
<evidence type="ECO:0000313" key="3">
    <source>
        <dbReference type="Proteomes" id="UP000000674"/>
    </source>
</evidence>
<organism evidence="2 3">
    <name type="scientific">Methanothrix thermoacetophila (strain DSM 6194 / JCM 14653 / NBRC 101360 / PT)</name>
    <name type="common">Methanosaeta thermophila</name>
    <dbReference type="NCBI Taxonomy" id="349307"/>
    <lineage>
        <taxon>Archaea</taxon>
        <taxon>Methanobacteriati</taxon>
        <taxon>Methanobacteriota</taxon>
        <taxon>Stenosarchaea group</taxon>
        <taxon>Methanomicrobia</taxon>
        <taxon>Methanotrichales</taxon>
        <taxon>Methanotrichaceae</taxon>
        <taxon>Methanothrix</taxon>
    </lineage>
</organism>
<sequence length="81" mass="8181">MLPPVLLDIAAALIGAGVLISVINNRIGSVSIGLGSATMGVVLLSNVPQGWEMVALGFFGIAVLAGLWMISVGFKQAGDNS</sequence>
<dbReference type="KEGG" id="mtp:Mthe_0753"/>
<protein>
    <submittedName>
        <fullName evidence="2">Uncharacterized protein</fullName>
    </submittedName>
</protein>
<keyword evidence="3" id="KW-1185">Reference proteome</keyword>
<reference evidence="2 3" key="1">
    <citation type="submission" date="2006-10" db="EMBL/GenBank/DDBJ databases">
        <title>Complete sequence of Methanosaeta thermophila PT.</title>
        <authorList>
            <consortium name="US DOE Joint Genome Institute"/>
            <person name="Copeland A."/>
            <person name="Lucas S."/>
            <person name="Lapidus A."/>
            <person name="Barry K."/>
            <person name="Detter J.C."/>
            <person name="Glavina del Rio T."/>
            <person name="Hammon N."/>
            <person name="Israni S."/>
            <person name="Pitluck S."/>
            <person name="Chain P."/>
            <person name="Malfatti S."/>
            <person name="Shin M."/>
            <person name="Vergez L."/>
            <person name="Schmutz J."/>
            <person name="Larimer F."/>
            <person name="Land M."/>
            <person name="Hauser L."/>
            <person name="Kyrpides N."/>
            <person name="Kim E."/>
            <person name="Smith K.S."/>
            <person name="Ingram-Smith C."/>
            <person name="Richardson P."/>
        </authorList>
    </citation>
    <scope>NUCLEOTIDE SEQUENCE [LARGE SCALE GENOMIC DNA]</scope>
    <source>
        <strain evidence="3">DSM 6194 / JCM 14653 / NBRC 101360 / PT</strain>
    </source>
</reference>
<feature type="transmembrane region" description="Helical" evidence="1">
    <location>
        <begin position="30"/>
        <end position="47"/>
    </location>
</feature>